<dbReference type="AlphaFoldDB" id="A0A2V2N7P0"/>
<evidence type="ECO:0000313" key="1">
    <source>
        <dbReference type="EMBL" id="PWR75869.1"/>
    </source>
</evidence>
<name>A0A2V2N7P0_9EURY</name>
<proteinExistence type="predicted"/>
<dbReference type="EMBL" id="QGMZ01000006">
    <property type="protein sequence ID" value="PWR75869.1"/>
    <property type="molecule type" value="Genomic_DNA"/>
</dbReference>
<evidence type="ECO:0000313" key="2">
    <source>
        <dbReference type="Proteomes" id="UP000245934"/>
    </source>
</evidence>
<gene>
    <name evidence="1" type="ORF">DLD82_02045</name>
</gene>
<keyword evidence="2" id="KW-1185">Reference proteome</keyword>
<comment type="caution">
    <text evidence="1">The sequence shown here is derived from an EMBL/GenBank/DDBJ whole genome shotgun (WGS) entry which is preliminary data.</text>
</comment>
<dbReference type="RefSeq" id="WP_109939447.1">
    <property type="nucleotide sequence ID" value="NZ_CP176366.1"/>
</dbReference>
<accession>A0A2V2N7P0</accession>
<dbReference type="Proteomes" id="UP000245934">
    <property type="component" value="Unassembled WGS sequence"/>
</dbReference>
<organism evidence="1 2">
    <name type="scientific">Methanospirillum stamsii</name>
    <dbReference type="NCBI Taxonomy" id="1277351"/>
    <lineage>
        <taxon>Archaea</taxon>
        <taxon>Methanobacteriati</taxon>
        <taxon>Methanobacteriota</taxon>
        <taxon>Stenosarchaea group</taxon>
        <taxon>Methanomicrobia</taxon>
        <taxon>Methanomicrobiales</taxon>
        <taxon>Methanospirillaceae</taxon>
        <taxon>Methanospirillum</taxon>
    </lineage>
</organism>
<dbReference type="GeneID" id="97611484"/>
<protein>
    <submittedName>
        <fullName evidence="1">Uncharacterized protein</fullName>
    </submittedName>
</protein>
<reference evidence="1 2" key="1">
    <citation type="submission" date="2018-05" db="EMBL/GenBank/DDBJ databases">
        <title>Draft genome of Methanospirillum stamsii Pt1.</title>
        <authorList>
            <person name="Dueholm M.S."/>
            <person name="Nielsen P.H."/>
            <person name="Bakmann L.F."/>
            <person name="Otzen D.E."/>
        </authorList>
    </citation>
    <scope>NUCLEOTIDE SEQUENCE [LARGE SCALE GENOMIC DNA]</scope>
    <source>
        <strain evidence="1 2">Pt1</strain>
    </source>
</reference>
<sequence>MKRSSPETGNIGRNTVTVVGWIIRQESVDGLVRRMTREISRLPVSIIFTDDRNYHHRLSGQFLEAFQNPFFANGMMNNFF</sequence>